<dbReference type="SUPFAM" id="SSF49842">
    <property type="entry name" value="TNF-like"/>
    <property type="match status" value="1"/>
</dbReference>
<dbReference type="Pfam" id="PF00386">
    <property type="entry name" value="C1q"/>
    <property type="match status" value="1"/>
</dbReference>
<dbReference type="InterPro" id="IPR001073">
    <property type="entry name" value="C1q_dom"/>
</dbReference>
<keyword evidence="4" id="KW-0175">Coiled coil</keyword>
<dbReference type="RefSeq" id="XP_022338520.1">
    <property type="nucleotide sequence ID" value="XM_022482812.1"/>
</dbReference>
<evidence type="ECO:0000256" key="2">
    <source>
        <dbReference type="ARBA" id="ARBA00022525"/>
    </source>
</evidence>
<dbReference type="SMART" id="SM00110">
    <property type="entry name" value="C1Q"/>
    <property type="match status" value="1"/>
</dbReference>
<feature type="domain" description="C1q" evidence="6">
    <location>
        <begin position="148"/>
        <end position="285"/>
    </location>
</feature>
<protein>
    <submittedName>
        <fullName evidence="8">Uncharacterized protein LOC111134040</fullName>
    </submittedName>
</protein>
<feature type="coiled-coil region" evidence="4">
    <location>
        <begin position="33"/>
        <end position="67"/>
    </location>
</feature>
<comment type="subcellular location">
    <subcellularLocation>
        <location evidence="1">Secreted</location>
    </subcellularLocation>
</comment>
<dbReference type="InterPro" id="IPR008983">
    <property type="entry name" value="Tumour_necrosis_fac-like_dom"/>
</dbReference>
<evidence type="ECO:0000313" key="7">
    <source>
        <dbReference type="Proteomes" id="UP000694844"/>
    </source>
</evidence>
<organism evidence="7 8">
    <name type="scientific">Crassostrea virginica</name>
    <name type="common">Eastern oyster</name>
    <dbReference type="NCBI Taxonomy" id="6565"/>
    <lineage>
        <taxon>Eukaryota</taxon>
        <taxon>Metazoa</taxon>
        <taxon>Spiralia</taxon>
        <taxon>Lophotrochozoa</taxon>
        <taxon>Mollusca</taxon>
        <taxon>Bivalvia</taxon>
        <taxon>Autobranchia</taxon>
        <taxon>Pteriomorphia</taxon>
        <taxon>Ostreida</taxon>
        <taxon>Ostreoidea</taxon>
        <taxon>Ostreidae</taxon>
        <taxon>Crassostrea</taxon>
    </lineage>
</organism>
<reference evidence="8" key="1">
    <citation type="submission" date="2025-08" db="UniProtKB">
        <authorList>
            <consortium name="RefSeq"/>
        </authorList>
    </citation>
    <scope>IDENTIFICATION</scope>
    <source>
        <tissue evidence="8">Whole sample</tissue>
    </source>
</reference>
<evidence type="ECO:0000256" key="1">
    <source>
        <dbReference type="ARBA" id="ARBA00004613"/>
    </source>
</evidence>
<dbReference type="PANTHER" id="PTHR22923">
    <property type="entry name" value="CEREBELLIN-RELATED"/>
    <property type="match status" value="1"/>
</dbReference>
<evidence type="ECO:0000256" key="5">
    <source>
        <dbReference type="SAM" id="SignalP"/>
    </source>
</evidence>
<proteinExistence type="predicted"/>
<gene>
    <name evidence="8" type="primary">LOC111134040</name>
</gene>
<dbReference type="AlphaFoldDB" id="A0A8B8EEJ1"/>
<keyword evidence="2" id="KW-0964">Secreted</keyword>
<evidence type="ECO:0000259" key="6">
    <source>
        <dbReference type="PROSITE" id="PS50871"/>
    </source>
</evidence>
<dbReference type="OrthoDB" id="6160897at2759"/>
<keyword evidence="3 5" id="KW-0732">Signal</keyword>
<feature type="chain" id="PRO_5034176941" evidence="5">
    <location>
        <begin position="20"/>
        <end position="285"/>
    </location>
</feature>
<evidence type="ECO:0000313" key="8">
    <source>
        <dbReference type="RefSeq" id="XP_022338520.1"/>
    </source>
</evidence>
<keyword evidence="7" id="KW-1185">Reference proteome</keyword>
<dbReference type="Gene3D" id="2.60.120.40">
    <property type="match status" value="1"/>
</dbReference>
<feature type="signal peptide" evidence="5">
    <location>
        <begin position="1"/>
        <end position="19"/>
    </location>
</feature>
<dbReference type="PROSITE" id="PS50871">
    <property type="entry name" value="C1Q"/>
    <property type="match status" value="1"/>
</dbReference>
<dbReference type="PANTHER" id="PTHR22923:SF116">
    <property type="entry name" value="C1Q DOMAIN-CONTAINING PROTEIN"/>
    <property type="match status" value="1"/>
</dbReference>
<dbReference type="Proteomes" id="UP000694844">
    <property type="component" value="Chromosome 5"/>
</dbReference>
<accession>A0A8B8EEJ1</accession>
<dbReference type="InterPro" id="IPR050822">
    <property type="entry name" value="Cerebellin_Synaptic_Org"/>
</dbReference>
<evidence type="ECO:0000256" key="4">
    <source>
        <dbReference type="SAM" id="Coils"/>
    </source>
</evidence>
<dbReference type="KEGG" id="cvn:111134040"/>
<name>A0A8B8EEJ1_CRAVI</name>
<sequence length="285" mass="31553">MTPFGLFGVWVLVFGIVQSKISLADRLLSDVDVKNLLQRLAVLEESLKVEKERNDKLEKTVNVLATNFEQTKRMFEEKCTGHLGGLHAHKDEGIKLDLSDVSENIAMNAHRRKTRISKKNHSVEESGILKREYPSNPEKRLLVQPSQTTTTTVAFYAQRSSNIPASEVTSNLVLVFDVVKTNAGNGYHPSSGVFIVPESGMYVFSWSFMTGDNLDDSTQLMVNSNEEGIIHIHPAAGGWITGTGVAVLHVNKGDDVYVRISSLSHYGEVFSQANGRSSFTGWKLN</sequence>
<dbReference type="GeneID" id="111134040"/>
<evidence type="ECO:0000256" key="3">
    <source>
        <dbReference type="ARBA" id="ARBA00022729"/>
    </source>
</evidence>
<dbReference type="GO" id="GO:0005576">
    <property type="term" value="C:extracellular region"/>
    <property type="evidence" value="ECO:0007669"/>
    <property type="project" value="UniProtKB-SubCell"/>
</dbReference>
<dbReference type="PRINTS" id="PR00007">
    <property type="entry name" value="COMPLEMNTC1Q"/>
</dbReference>